<dbReference type="AlphaFoldDB" id="A0A285L9M1"/>
<sequence>MAVPTRYQFIIDGELSDRALAAFPDLDVAPSRTGTTSLFGAVPDPTAMRAVLAMIDNLGLTLLEMRQLPD</sequence>
<name>A0A285L9M1_9NOCA</name>
<keyword evidence="2" id="KW-1185">Reference proteome</keyword>
<dbReference type="RefSeq" id="WP_067788771.1">
    <property type="nucleotide sequence ID" value="NZ_JAMTCU010000012.1"/>
</dbReference>
<gene>
    <name evidence="1" type="ORF">SAMN04244553_3258</name>
</gene>
<reference evidence="1 2" key="1">
    <citation type="submission" date="2017-09" db="EMBL/GenBank/DDBJ databases">
        <authorList>
            <person name="Ehlers B."/>
            <person name="Leendertz F.H."/>
        </authorList>
    </citation>
    <scope>NUCLEOTIDE SEQUENCE [LARGE SCALE GENOMIC DNA]</scope>
    <source>
        <strain evidence="1 2">DSM 45537</strain>
    </source>
</reference>
<organism evidence="1 2">
    <name type="scientific">Nocardia amikacinitolerans</name>
    <dbReference type="NCBI Taxonomy" id="756689"/>
    <lineage>
        <taxon>Bacteria</taxon>
        <taxon>Bacillati</taxon>
        <taxon>Actinomycetota</taxon>
        <taxon>Actinomycetes</taxon>
        <taxon>Mycobacteriales</taxon>
        <taxon>Nocardiaceae</taxon>
        <taxon>Nocardia</taxon>
    </lineage>
</organism>
<accession>A0A285L9M1</accession>
<evidence type="ECO:0000313" key="1">
    <source>
        <dbReference type="EMBL" id="SNY81655.1"/>
    </source>
</evidence>
<dbReference type="Proteomes" id="UP000219565">
    <property type="component" value="Unassembled WGS sequence"/>
</dbReference>
<protein>
    <submittedName>
        <fullName evidence="1">Uncharacterized protein</fullName>
    </submittedName>
</protein>
<evidence type="ECO:0000313" key="2">
    <source>
        <dbReference type="Proteomes" id="UP000219565"/>
    </source>
</evidence>
<dbReference type="EMBL" id="OBEG01000003">
    <property type="protein sequence ID" value="SNY81655.1"/>
    <property type="molecule type" value="Genomic_DNA"/>
</dbReference>
<proteinExistence type="predicted"/>
<dbReference type="OrthoDB" id="5194663at2"/>